<feature type="region of interest" description="Disordered" evidence="1">
    <location>
        <begin position="1167"/>
        <end position="1193"/>
    </location>
</feature>
<protein>
    <submittedName>
        <fullName evidence="2">Uncharacterized protein</fullName>
    </submittedName>
</protein>
<evidence type="ECO:0000313" key="2">
    <source>
        <dbReference type="EMBL" id="KAJ9658942.1"/>
    </source>
</evidence>
<proteinExistence type="predicted"/>
<dbReference type="Pfam" id="PF13279">
    <property type="entry name" value="4HBT_2"/>
    <property type="match status" value="1"/>
</dbReference>
<feature type="compositionally biased region" description="Low complexity" evidence="1">
    <location>
        <begin position="1241"/>
        <end position="1254"/>
    </location>
</feature>
<keyword evidence="3" id="KW-1185">Reference proteome</keyword>
<evidence type="ECO:0000256" key="1">
    <source>
        <dbReference type="SAM" id="MobiDB-lite"/>
    </source>
</evidence>
<feature type="compositionally biased region" description="Low complexity" evidence="1">
    <location>
        <begin position="945"/>
        <end position="955"/>
    </location>
</feature>
<feature type="compositionally biased region" description="Low complexity" evidence="1">
    <location>
        <begin position="662"/>
        <end position="675"/>
    </location>
</feature>
<feature type="compositionally biased region" description="Polar residues" evidence="1">
    <location>
        <begin position="1183"/>
        <end position="1193"/>
    </location>
</feature>
<feature type="region of interest" description="Disordered" evidence="1">
    <location>
        <begin position="23"/>
        <end position="47"/>
    </location>
</feature>
<dbReference type="CDD" id="cd00586">
    <property type="entry name" value="4HBT"/>
    <property type="match status" value="1"/>
</dbReference>
<feature type="compositionally biased region" description="Low complexity" evidence="1">
    <location>
        <begin position="896"/>
        <end position="906"/>
    </location>
</feature>
<evidence type="ECO:0000313" key="3">
    <source>
        <dbReference type="Proteomes" id="UP001172684"/>
    </source>
</evidence>
<feature type="region of interest" description="Disordered" evidence="1">
    <location>
        <begin position="291"/>
        <end position="432"/>
    </location>
</feature>
<dbReference type="Proteomes" id="UP001172684">
    <property type="component" value="Unassembled WGS sequence"/>
</dbReference>
<feature type="region of interest" description="Disordered" evidence="1">
    <location>
        <begin position="647"/>
        <end position="725"/>
    </location>
</feature>
<feature type="compositionally biased region" description="Polar residues" evidence="1">
    <location>
        <begin position="680"/>
        <end position="690"/>
    </location>
</feature>
<feature type="region of interest" description="Disordered" evidence="1">
    <location>
        <begin position="1000"/>
        <end position="1033"/>
    </location>
</feature>
<feature type="compositionally biased region" description="Polar residues" evidence="1">
    <location>
        <begin position="327"/>
        <end position="343"/>
    </location>
</feature>
<feature type="compositionally biased region" description="Polar residues" evidence="1">
    <location>
        <begin position="410"/>
        <end position="423"/>
    </location>
</feature>
<name>A0ABQ9NJ43_9PEZI</name>
<dbReference type="Gene3D" id="3.10.129.10">
    <property type="entry name" value="Hotdog Thioesterase"/>
    <property type="match status" value="1"/>
</dbReference>
<dbReference type="SUPFAM" id="SSF54637">
    <property type="entry name" value="Thioesterase/thiol ester dehydrase-isomerase"/>
    <property type="match status" value="1"/>
</dbReference>
<dbReference type="EMBL" id="JAPDRL010000081">
    <property type="protein sequence ID" value="KAJ9658942.1"/>
    <property type="molecule type" value="Genomic_DNA"/>
</dbReference>
<organism evidence="2 3">
    <name type="scientific">Coniosporium apollinis</name>
    <dbReference type="NCBI Taxonomy" id="61459"/>
    <lineage>
        <taxon>Eukaryota</taxon>
        <taxon>Fungi</taxon>
        <taxon>Dikarya</taxon>
        <taxon>Ascomycota</taxon>
        <taxon>Pezizomycotina</taxon>
        <taxon>Dothideomycetes</taxon>
        <taxon>Dothideomycetes incertae sedis</taxon>
        <taxon>Coniosporium</taxon>
    </lineage>
</organism>
<comment type="caution">
    <text evidence="2">The sequence shown here is derived from an EMBL/GenBank/DDBJ whole genome shotgun (WGS) entry which is preliminary data.</text>
</comment>
<dbReference type="InterPro" id="IPR029069">
    <property type="entry name" value="HotDog_dom_sf"/>
</dbReference>
<feature type="region of interest" description="Disordered" evidence="1">
    <location>
        <begin position="882"/>
        <end position="962"/>
    </location>
</feature>
<sequence length="1281" mass="139968">MRPLHPSTGRGILTNALPIRTPTSWAPFPTSARRASSPKPQADEPATAHLNPRWLSDLKSRLGKCIMFGLQPQQTQEAGKILRELSTDWRELLAGSEGFLTAEGRRGLFRQEVVWGDMVYTRLLWCGRGIVADFWARWGLPTWELRWLKGHVNNVMYNRYAESSRVNWTNNFANYLDPAHKREWSELLTPRGDGLILKSIRTDYKFPMKWPDRVTVLHKLRSKPELDTDSFILDVIILSELHRRPAARCVEDIVVYDYKRGKKTPLRPFMVEQFKETFRLQEEAKRKNGDRVKYLLDRKSSRRNAPSSHDKRHEGGLANPGKRIQKQRSNPSIDSASNGKAQSPTPPLPPADVNQHTASPAVASDDTAHATVADNKMPVVEGSPVRPHPDARARNSSEASIDGPDVSRATDANGTPDPTTQGPQRRMADGYGAKSSTAYKGSVFTLATTILSSCPLRDVIAILILLLQLPPTVLTIIHLLFTILTFVPPSSGASFASLPSLSDLSVGSAGTPSVTTVLLIDLIVFGLWMCIPLPAENVALDFAQAAIAISLGGAAAGKGGTTNSIVLCTVIILFSHFFRSRSVRQHILHAVWTAFSKGGFHIFNEPTLISRHHDSLYATHNLVRGFLGVHIATQAIVRMIRRSLSRRESSHSSSSGKKLDPEAAAALPAPRGQPAVIDANTDTSNNSSTDGRPPGPPPSARDVKDKPVSKGKKRRQANQVRSQQPFWAAVASTKVTVYKEMEQSQSATDASEANATDMQHIGNANFRLGEDRVWISEVEASTVSFGLSLSRRTEVQEGEEVCVNVAGIDKSKPFYVRLNGAGWGSTNIQHEGQSDCPGEENVDVWSGEIFGLTPLTSYLVEFVRFAGNEVIFSAHLITPPAPHADQASAAVPPPRQSLRPSSPTTTVKMSIAATEQKVQDARNRLKRNRKDHKTGLASVKKEVDNLNNRLSSSGGNDERQRQRAMQFNQSIRQAEETASSLTAQIDDLGDIPADELTASAAKRRSWQQATGARNSAAEELDRAKAESDRQTSAIQSEINAALQKRDRLQARQEKLTEQHDRLCELNAQDLMAKERRAASRAQKRASHAAEAKNMVHTIESVRAEIVRTYEHRAQIQQQIYHLEAIYSQSQMAHSVPTTPEGPLPGTTGNRAFGVGFQFPATVPAQYAGQPAASSSHLREGRGRSSSMFSNASGYTDQLEDLPAQPQLPISPPAASVYANTNGARLADHANSNGDGAGRNGSVESRSGSTSSSASQRDPISPPQKTVGPSLLSPIGTVASRE</sequence>
<reference evidence="2" key="1">
    <citation type="submission" date="2022-10" db="EMBL/GenBank/DDBJ databases">
        <title>Culturing micro-colonial fungi from biological soil crusts in the Mojave desert and describing Neophaeococcomyces mojavensis, and introducing the new genera and species Taxawa tesnikishii.</title>
        <authorList>
            <person name="Kurbessoian T."/>
            <person name="Stajich J.E."/>
        </authorList>
    </citation>
    <scope>NUCLEOTIDE SEQUENCE</scope>
    <source>
        <strain evidence="2">TK_1</strain>
    </source>
</reference>
<gene>
    <name evidence="2" type="ORF">H2201_007592</name>
</gene>
<feature type="compositionally biased region" description="Basic and acidic residues" evidence="1">
    <location>
        <begin position="1019"/>
        <end position="1029"/>
    </location>
</feature>
<feature type="region of interest" description="Disordered" evidence="1">
    <location>
        <begin position="1225"/>
        <end position="1281"/>
    </location>
</feature>
<accession>A0ABQ9NJ43</accession>